<accession>A0AAD2K5U7</accession>
<comment type="caution">
    <text evidence="1">The sequence shown here is derived from an EMBL/GenBank/DDBJ whole genome shotgun (WGS) entry which is preliminary data.</text>
</comment>
<gene>
    <name evidence="1" type="ORF">MYCIT1_LOCUS30943</name>
</gene>
<reference evidence="1" key="1">
    <citation type="submission" date="2023-11" db="EMBL/GenBank/DDBJ databases">
        <authorList>
            <person name="De Vega J J."/>
            <person name="De Vega J J."/>
        </authorList>
    </citation>
    <scope>NUCLEOTIDE SEQUENCE</scope>
</reference>
<organism evidence="1 2">
    <name type="scientific">Mycena citricolor</name>
    <dbReference type="NCBI Taxonomy" id="2018698"/>
    <lineage>
        <taxon>Eukaryota</taxon>
        <taxon>Fungi</taxon>
        <taxon>Dikarya</taxon>
        <taxon>Basidiomycota</taxon>
        <taxon>Agaricomycotina</taxon>
        <taxon>Agaricomycetes</taxon>
        <taxon>Agaricomycetidae</taxon>
        <taxon>Agaricales</taxon>
        <taxon>Marasmiineae</taxon>
        <taxon>Mycenaceae</taxon>
        <taxon>Mycena</taxon>
    </lineage>
</organism>
<sequence>MSCDLGSFMFWNSIAATHPSRIRYSSGEGLSELRAVPYRLATYPVGLLMVPYRSTNSCHRLRASDRLEGWGWREGSRSSL</sequence>
<evidence type="ECO:0000313" key="2">
    <source>
        <dbReference type="Proteomes" id="UP001295794"/>
    </source>
</evidence>
<dbReference type="Proteomes" id="UP001295794">
    <property type="component" value="Unassembled WGS sequence"/>
</dbReference>
<keyword evidence="2" id="KW-1185">Reference proteome</keyword>
<name>A0AAD2K5U7_9AGAR</name>
<dbReference type="EMBL" id="CAVNYO010000440">
    <property type="protein sequence ID" value="CAK5280451.1"/>
    <property type="molecule type" value="Genomic_DNA"/>
</dbReference>
<dbReference type="AlphaFoldDB" id="A0AAD2K5U7"/>
<protein>
    <submittedName>
        <fullName evidence="1">Uncharacterized protein</fullName>
    </submittedName>
</protein>
<evidence type="ECO:0000313" key="1">
    <source>
        <dbReference type="EMBL" id="CAK5280451.1"/>
    </source>
</evidence>
<proteinExistence type="predicted"/>